<protein>
    <submittedName>
        <fullName evidence="1">Uncharacterized protein</fullName>
    </submittedName>
</protein>
<keyword evidence="2" id="KW-1185">Reference proteome</keyword>
<evidence type="ECO:0000313" key="1">
    <source>
        <dbReference type="EMBL" id="AEW21036.1"/>
    </source>
</evidence>
<dbReference type="KEGG" id="tfo:BFO_0612"/>
<accession>G8UM09</accession>
<reference evidence="2" key="1">
    <citation type="submission" date="2011-12" db="EMBL/GenBank/DDBJ databases">
        <title>Complete sequence of Tannerella forsythia ATCC 43037.</title>
        <authorList>
            <person name="Dewhirst F."/>
            <person name="Tanner A."/>
            <person name="Izard J."/>
            <person name="Brinkac L."/>
            <person name="Durkin A.S."/>
            <person name="Hostetler J."/>
            <person name="Shetty J."/>
            <person name="Torralba M."/>
            <person name="Gill S."/>
            <person name="Nelson K."/>
        </authorList>
    </citation>
    <scope>NUCLEOTIDE SEQUENCE [LARGE SCALE GENOMIC DNA]</scope>
    <source>
        <strain evidence="2">ATCC 43037 / JCM 10827 / CCUG 33226 / KCTC 5666 / FDC 338</strain>
    </source>
</reference>
<gene>
    <name evidence="1" type="ordered locus">BFO_0612</name>
</gene>
<proteinExistence type="predicted"/>
<dbReference type="AlphaFoldDB" id="G8UM09"/>
<dbReference type="Proteomes" id="UP000005436">
    <property type="component" value="Chromosome"/>
</dbReference>
<dbReference type="EMBL" id="CP003191">
    <property type="protein sequence ID" value="AEW21036.1"/>
    <property type="molecule type" value="Genomic_DNA"/>
</dbReference>
<dbReference type="STRING" id="203275.BFO_0612"/>
<name>G8UM09_TANFA</name>
<organism evidence="1 2">
    <name type="scientific">Tannerella forsythia (strain ATCC 43037 / JCM 10827 / CCUG 21028 A / KCTC 5666 / FDC 338)</name>
    <name type="common">Bacteroides forsythus</name>
    <dbReference type="NCBI Taxonomy" id="203275"/>
    <lineage>
        <taxon>Bacteria</taxon>
        <taxon>Pseudomonadati</taxon>
        <taxon>Bacteroidota</taxon>
        <taxon>Bacteroidia</taxon>
        <taxon>Bacteroidales</taxon>
        <taxon>Tannerellaceae</taxon>
        <taxon>Tannerella</taxon>
    </lineage>
</organism>
<sequence>MQRREKVHLWEDVPLKKGICFSVREIENYHVHLPDKRNEKK</sequence>
<evidence type="ECO:0000313" key="2">
    <source>
        <dbReference type="Proteomes" id="UP000005436"/>
    </source>
</evidence>
<dbReference type="HOGENOM" id="CLU_3277852_0_0_10"/>
<dbReference type="PATRIC" id="fig|203275.8.peg.546"/>